<dbReference type="Proteomes" id="UP001424441">
    <property type="component" value="Unassembled WGS sequence"/>
</dbReference>
<organism evidence="1 2">
    <name type="scientific">Paenochrobactrum glaciei</name>
    <dbReference type="NCBI Taxonomy" id="486407"/>
    <lineage>
        <taxon>Bacteria</taxon>
        <taxon>Pseudomonadati</taxon>
        <taxon>Pseudomonadota</taxon>
        <taxon>Alphaproteobacteria</taxon>
        <taxon>Hyphomicrobiales</taxon>
        <taxon>Brucellaceae</taxon>
        <taxon>Paenochrobactrum</taxon>
    </lineage>
</organism>
<evidence type="ECO:0000313" key="1">
    <source>
        <dbReference type="EMBL" id="GAA0611067.1"/>
    </source>
</evidence>
<name>A0ABP3RN82_9HYPH</name>
<gene>
    <name evidence="1" type="ORF">GCM10008943_28310</name>
</gene>
<comment type="caution">
    <text evidence="1">The sequence shown here is derived from an EMBL/GenBank/DDBJ whole genome shotgun (WGS) entry which is preliminary data.</text>
</comment>
<reference evidence="2" key="1">
    <citation type="journal article" date="2019" name="Int. J. Syst. Evol. Microbiol.">
        <title>The Global Catalogue of Microorganisms (GCM) 10K type strain sequencing project: providing services to taxonomists for standard genome sequencing and annotation.</title>
        <authorList>
            <consortium name="The Broad Institute Genomics Platform"/>
            <consortium name="The Broad Institute Genome Sequencing Center for Infectious Disease"/>
            <person name="Wu L."/>
            <person name="Ma J."/>
        </authorList>
    </citation>
    <scope>NUCLEOTIDE SEQUENCE [LARGE SCALE GENOMIC DNA]</scope>
    <source>
        <strain evidence="2">JCM 15115</strain>
    </source>
</reference>
<protein>
    <submittedName>
        <fullName evidence="1">Uncharacterized protein</fullName>
    </submittedName>
</protein>
<proteinExistence type="predicted"/>
<accession>A0ABP3RN82</accession>
<dbReference type="EMBL" id="BAAADE010000007">
    <property type="protein sequence ID" value="GAA0611067.1"/>
    <property type="molecule type" value="Genomic_DNA"/>
</dbReference>
<evidence type="ECO:0000313" key="2">
    <source>
        <dbReference type="Proteomes" id="UP001424441"/>
    </source>
</evidence>
<keyword evidence="2" id="KW-1185">Reference proteome</keyword>
<sequence>MLYCLDPPDGVPAIRRAAQDQAVEMCESDKPFAIGIVSFDR</sequence>